<evidence type="ECO:0000313" key="2">
    <source>
        <dbReference type="EMBL" id="GFX90334.1"/>
    </source>
</evidence>
<proteinExistence type="predicted"/>
<keyword evidence="3" id="KW-1185">Reference proteome</keyword>
<name>A0A8X6RD01_TRICX</name>
<reference evidence="2" key="1">
    <citation type="submission" date="2020-08" db="EMBL/GenBank/DDBJ databases">
        <title>Multicomponent nature underlies the extraordinary mechanical properties of spider dragline silk.</title>
        <authorList>
            <person name="Kono N."/>
            <person name="Nakamura H."/>
            <person name="Mori M."/>
            <person name="Yoshida Y."/>
            <person name="Ohtoshi R."/>
            <person name="Malay A.D."/>
            <person name="Moran D.A.P."/>
            <person name="Tomita M."/>
            <person name="Numata K."/>
            <person name="Arakawa K."/>
        </authorList>
    </citation>
    <scope>NUCLEOTIDE SEQUENCE</scope>
</reference>
<feature type="compositionally biased region" description="Basic and acidic residues" evidence="1">
    <location>
        <begin position="119"/>
        <end position="132"/>
    </location>
</feature>
<evidence type="ECO:0000313" key="3">
    <source>
        <dbReference type="Proteomes" id="UP000887159"/>
    </source>
</evidence>
<evidence type="ECO:0000256" key="1">
    <source>
        <dbReference type="SAM" id="MobiDB-lite"/>
    </source>
</evidence>
<feature type="compositionally biased region" description="Basic and acidic residues" evidence="1">
    <location>
        <begin position="139"/>
        <end position="159"/>
    </location>
</feature>
<protein>
    <submittedName>
        <fullName evidence="2">Uncharacterized protein</fullName>
    </submittedName>
</protein>
<feature type="region of interest" description="Disordered" evidence="1">
    <location>
        <begin position="105"/>
        <end position="169"/>
    </location>
</feature>
<dbReference type="EMBL" id="BMAU01021094">
    <property type="protein sequence ID" value="GFX90334.1"/>
    <property type="molecule type" value="Genomic_DNA"/>
</dbReference>
<sequence>MNKKQEKLHIAETSATKNGPNFLKSIVIDYGTSFTPTSLDHEDNLEVRQNPRANALQWRSARFNFPNPEVGGAEGLRGPQVRNPKTTAQLLEVLAKFKERYSCKEMHGSRNNNKLGRRGWNERRMSTDDDRRKNWRNSEVLRRPNNDRNNYKDNYETGRQRNQWVESRN</sequence>
<comment type="caution">
    <text evidence="2">The sequence shown here is derived from an EMBL/GenBank/DDBJ whole genome shotgun (WGS) entry which is preliminary data.</text>
</comment>
<gene>
    <name evidence="2" type="primary">NCL1_47148</name>
    <name evidence="2" type="ORF">TNCV_3849091</name>
</gene>
<accession>A0A8X6RD01</accession>
<feature type="compositionally biased region" description="Polar residues" evidence="1">
    <location>
        <begin position="160"/>
        <end position="169"/>
    </location>
</feature>
<dbReference type="Proteomes" id="UP000887159">
    <property type="component" value="Unassembled WGS sequence"/>
</dbReference>
<dbReference type="AlphaFoldDB" id="A0A8X6RD01"/>
<organism evidence="2 3">
    <name type="scientific">Trichonephila clavipes</name>
    <name type="common">Golden silk orbweaver</name>
    <name type="synonym">Nephila clavipes</name>
    <dbReference type="NCBI Taxonomy" id="2585209"/>
    <lineage>
        <taxon>Eukaryota</taxon>
        <taxon>Metazoa</taxon>
        <taxon>Ecdysozoa</taxon>
        <taxon>Arthropoda</taxon>
        <taxon>Chelicerata</taxon>
        <taxon>Arachnida</taxon>
        <taxon>Araneae</taxon>
        <taxon>Araneomorphae</taxon>
        <taxon>Entelegynae</taxon>
        <taxon>Araneoidea</taxon>
        <taxon>Nephilidae</taxon>
        <taxon>Trichonephila</taxon>
    </lineage>
</organism>